<name>A0A168FDN3_9MICO</name>
<organism evidence="1 2">
    <name type="scientific">Isoptericola dokdonensis DS-3</name>
    <dbReference type="NCBI Taxonomy" id="1300344"/>
    <lineage>
        <taxon>Bacteria</taxon>
        <taxon>Bacillati</taxon>
        <taxon>Actinomycetota</taxon>
        <taxon>Actinomycetes</taxon>
        <taxon>Micrococcales</taxon>
        <taxon>Promicromonosporaceae</taxon>
        <taxon>Isoptericola</taxon>
    </lineage>
</organism>
<dbReference type="InterPro" id="IPR011335">
    <property type="entry name" value="Restrct_endonuc-II-like"/>
</dbReference>
<sequence length="231" mass="25533">MDLTHSYEEALPADVLAKYKFRETRNAAAVLAGTNPRAFEDLVRALRDFTLLTADLVAAGGNESNLAARLNASFRAHGWRESRADVETQLKLYRFPYGAAGEKGTELVSSTTIAAEGYKVDNVIERVALDVEWNAKDGNLDRDLGAYRSWYDLALIDVAVIITRMHDELRDLAYRLARDAGQSEEAARKRLNTSTTTNFNKLVPRLQRGDGGGCPVLAVFISEATWHGDTP</sequence>
<gene>
    <name evidence="1" type="ORF">I598_1908</name>
</gene>
<dbReference type="OrthoDB" id="1956808at2"/>
<keyword evidence="2" id="KW-1185">Reference proteome</keyword>
<dbReference type="SUPFAM" id="SSF52980">
    <property type="entry name" value="Restriction endonuclease-like"/>
    <property type="match status" value="1"/>
</dbReference>
<evidence type="ECO:0000313" key="2">
    <source>
        <dbReference type="Proteomes" id="UP000076794"/>
    </source>
</evidence>
<dbReference type="GO" id="GO:0009036">
    <property type="term" value="F:type II site-specific deoxyribonuclease activity"/>
    <property type="evidence" value="ECO:0007669"/>
    <property type="project" value="InterPro"/>
</dbReference>
<proteinExistence type="predicted"/>
<dbReference type="EMBL" id="CP014209">
    <property type="protein sequence ID" value="ANC31456.1"/>
    <property type="molecule type" value="Genomic_DNA"/>
</dbReference>
<dbReference type="InterPro" id="IPR015278">
    <property type="entry name" value="BglII-like"/>
</dbReference>
<dbReference type="PATRIC" id="fig|1300344.3.peg.1916"/>
<evidence type="ECO:0000313" key="1">
    <source>
        <dbReference type="EMBL" id="ANC31456.1"/>
    </source>
</evidence>
<dbReference type="STRING" id="1300344.I598_1908"/>
<dbReference type="AlphaFoldDB" id="A0A168FDN3"/>
<dbReference type="Proteomes" id="UP000076794">
    <property type="component" value="Chromosome"/>
</dbReference>
<accession>A0A168FDN3</accession>
<protein>
    <submittedName>
        <fullName evidence="1">Restriction endonuclease BglII</fullName>
    </submittedName>
</protein>
<dbReference type="RefSeq" id="WP_068202750.1">
    <property type="nucleotide sequence ID" value="NZ_CP014209.1"/>
</dbReference>
<reference evidence="1 2" key="1">
    <citation type="submission" date="2016-01" db="EMBL/GenBank/DDBJ databases">
        <title>Complete genome sequence of a soil Actinobacterium, Isoptericola dokdonensis DS-3.</title>
        <authorList>
            <person name="Kwon S.-K."/>
            <person name="Kim J.F."/>
        </authorList>
    </citation>
    <scope>NUCLEOTIDE SEQUENCE [LARGE SCALE GENOMIC DNA]</scope>
    <source>
        <strain evidence="1 2">DS-3</strain>
    </source>
</reference>
<dbReference type="REBASE" id="145128">
    <property type="entry name" value="IdoDS3ORF1907P"/>
</dbReference>
<dbReference type="Pfam" id="PF09195">
    <property type="entry name" value="Endonuc-BglII"/>
    <property type="match status" value="1"/>
</dbReference>
<keyword evidence="1" id="KW-0540">Nuclease</keyword>
<dbReference type="KEGG" id="ido:I598_1908"/>
<keyword evidence="1" id="KW-0255">Endonuclease</keyword>
<keyword evidence="1" id="KW-0378">Hydrolase</keyword>
<dbReference type="GO" id="GO:0009307">
    <property type="term" value="P:DNA restriction-modification system"/>
    <property type="evidence" value="ECO:0007669"/>
    <property type="project" value="InterPro"/>
</dbReference>